<dbReference type="AlphaFoldDB" id="A0A520M3R5"/>
<name>A0A520M3R5_9GAMM</name>
<proteinExistence type="predicted"/>
<comment type="caution">
    <text evidence="2">The sequence shown here is derived from an EMBL/GenBank/DDBJ whole genome shotgun (WGS) entry which is preliminary data.</text>
</comment>
<dbReference type="Pfam" id="PF05430">
    <property type="entry name" value="Methyltransf_30"/>
    <property type="match status" value="1"/>
</dbReference>
<dbReference type="Proteomes" id="UP000318359">
    <property type="component" value="Unassembled WGS sequence"/>
</dbReference>
<feature type="domain" description="MnmC-like methyltransferase" evidence="1">
    <location>
        <begin position="115"/>
        <end position="176"/>
    </location>
</feature>
<sequence length="176" mass="20968">MRKLHPLQRNIQKIKWEKDSPFNTDFKDKFFQPNVIDETNDVFINANELNQRWQQLNKDHFRIGELGFGFGLNFLITIASWFKSNAQNKKWLDYISIDSFDFNIDDFNKVIKNYPEIKDFADEFIKFLPITNRGYTRINLSKYKVRLTLIMDDVDDALSSLLKNPNNQIDAWYLDG</sequence>
<evidence type="ECO:0000259" key="1">
    <source>
        <dbReference type="Pfam" id="PF05430"/>
    </source>
</evidence>
<accession>A0A520M3R5</accession>
<dbReference type="GO" id="GO:0016645">
    <property type="term" value="F:oxidoreductase activity, acting on the CH-NH group of donors"/>
    <property type="evidence" value="ECO:0007669"/>
    <property type="project" value="InterPro"/>
</dbReference>
<evidence type="ECO:0000313" key="3">
    <source>
        <dbReference type="Proteomes" id="UP000318359"/>
    </source>
</evidence>
<dbReference type="InterPro" id="IPR029063">
    <property type="entry name" value="SAM-dependent_MTases_sf"/>
</dbReference>
<organism evidence="2 3">
    <name type="scientific">SAR86 cluster bacterium</name>
    <dbReference type="NCBI Taxonomy" id="2030880"/>
    <lineage>
        <taxon>Bacteria</taxon>
        <taxon>Pseudomonadati</taxon>
        <taxon>Pseudomonadota</taxon>
        <taxon>Gammaproteobacteria</taxon>
        <taxon>SAR86 cluster</taxon>
    </lineage>
</organism>
<feature type="non-terminal residue" evidence="2">
    <location>
        <position position="176"/>
    </location>
</feature>
<dbReference type="EMBL" id="SHBM01000065">
    <property type="protein sequence ID" value="RZO15874.1"/>
    <property type="molecule type" value="Genomic_DNA"/>
</dbReference>
<dbReference type="InterPro" id="IPR008471">
    <property type="entry name" value="MnmC-like_methylTransf"/>
</dbReference>
<dbReference type="Gene3D" id="3.40.50.150">
    <property type="entry name" value="Vaccinia Virus protein VP39"/>
    <property type="match status" value="1"/>
</dbReference>
<protein>
    <recommendedName>
        <fullName evidence="1">MnmC-like methyltransferase domain-containing protein</fullName>
    </recommendedName>
</protein>
<evidence type="ECO:0000313" key="2">
    <source>
        <dbReference type="EMBL" id="RZO15874.1"/>
    </source>
</evidence>
<reference evidence="2 3" key="1">
    <citation type="submission" date="2019-02" db="EMBL/GenBank/DDBJ databases">
        <title>Prokaryotic population dynamics and viral predation in marine succession experiment using metagenomics: the confinement effect.</title>
        <authorList>
            <person name="Haro-Moreno J.M."/>
            <person name="Rodriguez-Valera F."/>
            <person name="Lopez-Perez M."/>
        </authorList>
    </citation>
    <scope>NUCLEOTIDE SEQUENCE [LARGE SCALE GENOMIC DNA]</scope>
    <source>
        <strain evidence="2">MED-G167</strain>
    </source>
</reference>
<gene>
    <name evidence="2" type="ORF">EVB00_03630</name>
</gene>